<dbReference type="GeneTree" id="ENSGT00940000179066"/>
<dbReference type="Ensembl" id="ENSCVAT00000006120.1">
    <property type="protein sequence ID" value="ENSCVAP00000005769.1"/>
    <property type="gene ID" value="ENSCVAG00000007204.1"/>
</dbReference>
<dbReference type="PRINTS" id="PR00633">
    <property type="entry name" value="RCCNDNSATION"/>
</dbReference>
<name>A0A3Q2CKI4_CYPVA</name>
<reference evidence="2" key="1">
    <citation type="submission" date="2025-08" db="UniProtKB">
        <authorList>
            <consortium name="Ensembl"/>
        </authorList>
    </citation>
    <scope>IDENTIFICATION</scope>
</reference>
<evidence type="ECO:0000313" key="3">
    <source>
        <dbReference type="Proteomes" id="UP000265020"/>
    </source>
</evidence>
<sequence length="80" mass="8622">MQLYCWGDSSSGQFGTQAALGPVCWTGPGEVTGICCGERHTLFLRTDGKVLSCGHNSHGQLGRKNHNGKMLGNSLSIYMY</sequence>
<dbReference type="STRING" id="28743.ENSCVAP00000005769"/>
<dbReference type="InterPro" id="IPR051553">
    <property type="entry name" value="Ran_GTPase-activating"/>
</dbReference>
<proteinExistence type="predicted"/>
<dbReference type="PROSITE" id="PS50012">
    <property type="entry name" value="RCC1_3"/>
    <property type="match status" value="1"/>
</dbReference>
<evidence type="ECO:0000256" key="1">
    <source>
        <dbReference type="PROSITE-ProRule" id="PRU00235"/>
    </source>
</evidence>
<dbReference type="Gene3D" id="2.130.10.30">
    <property type="entry name" value="Regulator of chromosome condensation 1/beta-lactamase-inhibitor protein II"/>
    <property type="match status" value="1"/>
</dbReference>
<organism evidence="2 3">
    <name type="scientific">Cyprinodon variegatus</name>
    <name type="common">Sheepshead minnow</name>
    <dbReference type="NCBI Taxonomy" id="28743"/>
    <lineage>
        <taxon>Eukaryota</taxon>
        <taxon>Metazoa</taxon>
        <taxon>Chordata</taxon>
        <taxon>Craniata</taxon>
        <taxon>Vertebrata</taxon>
        <taxon>Euteleostomi</taxon>
        <taxon>Actinopterygii</taxon>
        <taxon>Neopterygii</taxon>
        <taxon>Teleostei</taxon>
        <taxon>Neoteleostei</taxon>
        <taxon>Acanthomorphata</taxon>
        <taxon>Ovalentaria</taxon>
        <taxon>Atherinomorphae</taxon>
        <taxon>Cyprinodontiformes</taxon>
        <taxon>Cyprinodontidae</taxon>
        <taxon>Cyprinodon</taxon>
    </lineage>
</organism>
<reference evidence="2" key="2">
    <citation type="submission" date="2025-09" db="UniProtKB">
        <authorList>
            <consortium name="Ensembl"/>
        </authorList>
    </citation>
    <scope>IDENTIFICATION</scope>
</reference>
<evidence type="ECO:0000313" key="2">
    <source>
        <dbReference type="Ensembl" id="ENSCVAP00000005769.1"/>
    </source>
</evidence>
<dbReference type="PROSITE" id="PS00626">
    <property type="entry name" value="RCC1_2"/>
    <property type="match status" value="1"/>
</dbReference>
<keyword evidence="3" id="KW-1185">Reference proteome</keyword>
<protein>
    <submittedName>
        <fullName evidence="2">Uncharacterized protein</fullName>
    </submittedName>
</protein>
<dbReference type="PANTHER" id="PTHR45982">
    <property type="entry name" value="REGULATOR OF CHROMOSOME CONDENSATION"/>
    <property type="match status" value="1"/>
</dbReference>
<accession>A0A3Q2CKI4</accession>
<dbReference type="PANTHER" id="PTHR45982:SF1">
    <property type="entry name" value="REGULATOR OF CHROMOSOME CONDENSATION"/>
    <property type="match status" value="1"/>
</dbReference>
<dbReference type="InterPro" id="IPR000408">
    <property type="entry name" value="Reg_chr_condens"/>
</dbReference>
<dbReference type="InterPro" id="IPR009091">
    <property type="entry name" value="RCC1/BLIP-II"/>
</dbReference>
<dbReference type="OMA" id="GDSHTIF"/>
<dbReference type="SUPFAM" id="SSF50985">
    <property type="entry name" value="RCC1/BLIP-II"/>
    <property type="match status" value="1"/>
</dbReference>
<dbReference type="Pfam" id="PF13540">
    <property type="entry name" value="RCC1_2"/>
    <property type="match status" value="1"/>
</dbReference>
<dbReference type="AlphaFoldDB" id="A0A3Q2CKI4"/>
<feature type="repeat" description="RCC1" evidence="1">
    <location>
        <begin position="1"/>
        <end position="47"/>
    </location>
</feature>
<dbReference type="Proteomes" id="UP000265020">
    <property type="component" value="Unassembled WGS sequence"/>
</dbReference>